<dbReference type="PANTHER" id="PTHR31964">
    <property type="entry name" value="ADENINE NUCLEOTIDE ALPHA HYDROLASES-LIKE SUPERFAMILY PROTEIN"/>
    <property type="match status" value="1"/>
</dbReference>
<name>L8H1P7_ACACF</name>
<sequence length="165" mass="17956">MAGQQEQQQQQEWRLMVGLDGSPHAQKAFERALALAVASGSGRPVVLHLLTVIEPGRFVEREAQHLHAATKAGAAAEASDAHVVHDAHHLLAPFEEQCRQANVRYVSVVAEGLSAKQEICRQVEDYRIDLLLLGTRGLGTLTKLLLGSVSDHCTQHATSDVMVVR</sequence>
<organism evidence="2 3">
    <name type="scientific">Acanthamoeba castellanii (strain ATCC 30010 / Neff)</name>
    <dbReference type="NCBI Taxonomy" id="1257118"/>
    <lineage>
        <taxon>Eukaryota</taxon>
        <taxon>Amoebozoa</taxon>
        <taxon>Discosea</taxon>
        <taxon>Longamoebia</taxon>
        <taxon>Centramoebida</taxon>
        <taxon>Acanthamoebidae</taxon>
        <taxon>Acanthamoeba</taxon>
    </lineage>
</organism>
<dbReference type="EMBL" id="KB007937">
    <property type="protein sequence ID" value="ELR19122.1"/>
    <property type="molecule type" value="Genomic_DNA"/>
</dbReference>
<evidence type="ECO:0000313" key="2">
    <source>
        <dbReference type="EMBL" id="ELR19122.1"/>
    </source>
</evidence>
<keyword evidence="3" id="KW-1185">Reference proteome</keyword>
<dbReference type="InterPro" id="IPR014729">
    <property type="entry name" value="Rossmann-like_a/b/a_fold"/>
</dbReference>
<dbReference type="InterPro" id="IPR006015">
    <property type="entry name" value="Universal_stress_UspA"/>
</dbReference>
<evidence type="ECO:0000313" key="3">
    <source>
        <dbReference type="Proteomes" id="UP000011083"/>
    </source>
</evidence>
<feature type="domain" description="UspA" evidence="1">
    <location>
        <begin position="14"/>
        <end position="165"/>
    </location>
</feature>
<dbReference type="PANTHER" id="PTHR31964:SF113">
    <property type="entry name" value="USPA DOMAIN-CONTAINING PROTEIN"/>
    <property type="match status" value="1"/>
</dbReference>
<dbReference type="GeneID" id="14919925"/>
<dbReference type="CDD" id="cd00293">
    <property type="entry name" value="USP-like"/>
    <property type="match status" value="1"/>
</dbReference>
<dbReference type="Gene3D" id="3.40.50.620">
    <property type="entry name" value="HUPs"/>
    <property type="match status" value="1"/>
</dbReference>
<dbReference type="RefSeq" id="XP_004341190.1">
    <property type="nucleotide sequence ID" value="XM_004341142.1"/>
</dbReference>
<proteinExistence type="predicted"/>
<protein>
    <submittedName>
        <fullName evidence="2">Universal stress domain containing protein</fullName>
    </submittedName>
</protein>
<evidence type="ECO:0000259" key="1">
    <source>
        <dbReference type="Pfam" id="PF00582"/>
    </source>
</evidence>
<gene>
    <name evidence="2" type="ORF">ACA1_301240</name>
</gene>
<dbReference type="VEuPathDB" id="AmoebaDB:ACA1_301240"/>
<dbReference type="AlphaFoldDB" id="L8H1P7"/>
<reference evidence="2 3" key="1">
    <citation type="journal article" date="2013" name="Genome Biol.">
        <title>Genome of Acanthamoeba castellanii highlights extensive lateral gene transfer and early evolution of tyrosine kinase signaling.</title>
        <authorList>
            <person name="Clarke M."/>
            <person name="Lohan A.J."/>
            <person name="Liu B."/>
            <person name="Lagkouvardos I."/>
            <person name="Roy S."/>
            <person name="Zafar N."/>
            <person name="Bertelli C."/>
            <person name="Schilde C."/>
            <person name="Kianianmomeni A."/>
            <person name="Burglin T.R."/>
            <person name="Frech C."/>
            <person name="Turcotte B."/>
            <person name="Kopec K.O."/>
            <person name="Synnott J.M."/>
            <person name="Choo C."/>
            <person name="Paponov I."/>
            <person name="Finkler A."/>
            <person name="Soon Heng Tan C."/>
            <person name="Hutchins A.P."/>
            <person name="Weinmeier T."/>
            <person name="Rattei T."/>
            <person name="Chu J.S."/>
            <person name="Gimenez G."/>
            <person name="Irimia M."/>
            <person name="Rigden D.J."/>
            <person name="Fitzpatrick D.A."/>
            <person name="Lorenzo-Morales J."/>
            <person name="Bateman A."/>
            <person name="Chiu C.H."/>
            <person name="Tang P."/>
            <person name="Hegemann P."/>
            <person name="Fromm H."/>
            <person name="Raoult D."/>
            <person name="Greub G."/>
            <person name="Miranda-Saavedra D."/>
            <person name="Chen N."/>
            <person name="Nash P."/>
            <person name="Ginger M.L."/>
            <person name="Horn M."/>
            <person name="Schaap P."/>
            <person name="Caler L."/>
            <person name="Loftus B."/>
        </authorList>
    </citation>
    <scope>NUCLEOTIDE SEQUENCE [LARGE SCALE GENOMIC DNA]</scope>
    <source>
        <strain evidence="2 3">Neff</strain>
    </source>
</reference>
<accession>L8H1P7</accession>
<dbReference type="SUPFAM" id="SSF52402">
    <property type="entry name" value="Adenine nucleotide alpha hydrolases-like"/>
    <property type="match status" value="1"/>
</dbReference>
<dbReference type="PRINTS" id="PR01438">
    <property type="entry name" value="UNVRSLSTRESS"/>
</dbReference>
<dbReference type="Proteomes" id="UP000011083">
    <property type="component" value="Unassembled WGS sequence"/>
</dbReference>
<dbReference type="InterPro" id="IPR006016">
    <property type="entry name" value="UspA"/>
</dbReference>
<dbReference type="KEGG" id="acan:ACA1_301240"/>
<dbReference type="Pfam" id="PF00582">
    <property type="entry name" value="Usp"/>
    <property type="match status" value="1"/>
</dbReference>